<accession>A0A0A2FRB5</accession>
<dbReference type="InterPro" id="IPR006683">
    <property type="entry name" value="Thioestr_dom"/>
</dbReference>
<evidence type="ECO:0000259" key="2">
    <source>
        <dbReference type="Pfam" id="PF03061"/>
    </source>
</evidence>
<dbReference type="Proteomes" id="UP000249300">
    <property type="component" value="Chromosome 1"/>
</dbReference>
<dbReference type="FunFam" id="3.40.50.1000:FF:000003">
    <property type="entry name" value="HAD-IIB family hydrolase"/>
    <property type="match status" value="1"/>
</dbReference>
<dbReference type="InterPro" id="IPR029069">
    <property type="entry name" value="HotDog_dom_sf"/>
</dbReference>
<dbReference type="GO" id="GO:0016289">
    <property type="term" value="F:acyl-CoA hydrolase activity"/>
    <property type="evidence" value="ECO:0007669"/>
    <property type="project" value="UniProtKB-ARBA"/>
</dbReference>
<dbReference type="STRING" id="393921.HQ45_01285"/>
<feature type="domain" description="Thioesterase" evidence="2">
    <location>
        <begin position="218"/>
        <end position="291"/>
    </location>
</feature>
<keyword evidence="6" id="KW-1185">Reference proteome</keyword>
<dbReference type="GO" id="GO:0005829">
    <property type="term" value="C:cytosol"/>
    <property type="evidence" value="ECO:0007669"/>
    <property type="project" value="TreeGrafter"/>
</dbReference>
<keyword evidence="1 4" id="KW-0378">Hydrolase</keyword>
<dbReference type="Pfam" id="PF08282">
    <property type="entry name" value="Hydrolase_3"/>
    <property type="match status" value="2"/>
</dbReference>
<dbReference type="eggNOG" id="COG2050">
    <property type="taxonomic scope" value="Bacteria"/>
</dbReference>
<sequence length="308" mass="33366">MKYNLIVLDVDGTLLDNESRLSTANKESLIQAESELGIRIALTSARPLERMLDLAAELRLDEFSGYLMPERGTLLYNCRTKAQIDFSEDPVKGKANAINHLLDKLDLGREGLIAVGDSPSDVEMIQMAGLGVAVANAAEQVKACADYITKSNDQDGVAHMLHKFVFHPYDDVAYTPEEVNSLAPNTLMGQLGIECTAILRGYVEATMPVDHRTCQPLGILHGGASLALAETLAGLGSVVLCEEDELQVGIQVSGNHVSSALVGDTLRAEARIMHQGRSTHVWTVEVYSIGSGKLISTIRVLNSILKRR</sequence>
<dbReference type="SUPFAM" id="SSF54637">
    <property type="entry name" value="Thioesterase/thiol ester dehydrase-isomerase"/>
    <property type="match status" value="1"/>
</dbReference>
<dbReference type="InterPro" id="IPR003736">
    <property type="entry name" value="PAAI_dom"/>
</dbReference>
<dbReference type="eggNOG" id="COG0561">
    <property type="taxonomic scope" value="Bacteria"/>
</dbReference>
<proteinExistence type="predicted"/>
<reference evidence="4 6" key="2">
    <citation type="submission" date="2018-06" db="EMBL/GenBank/DDBJ databases">
        <authorList>
            <consortium name="Pathogen Informatics"/>
            <person name="Doyle S."/>
        </authorList>
    </citation>
    <scope>NUCLEOTIDE SEQUENCE [LARGE SCALE GENOMIC DNA]</scope>
    <source>
        <strain evidence="4 6">NCTC12858</strain>
    </source>
</reference>
<dbReference type="InterPro" id="IPR023214">
    <property type="entry name" value="HAD_sf"/>
</dbReference>
<evidence type="ECO:0000313" key="5">
    <source>
        <dbReference type="Proteomes" id="UP000030136"/>
    </source>
</evidence>
<dbReference type="NCBIfam" id="TIGR00369">
    <property type="entry name" value="unchar_dom_1"/>
    <property type="match status" value="1"/>
</dbReference>
<dbReference type="EMBL" id="JQJC01000021">
    <property type="protein sequence ID" value="KGN93972.1"/>
    <property type="molecule type" value="Genomic_DNA"/>
</dbReference>
<organism evidence="4 6">
    <name type="scientific">Porphyromonas crevioricanis</name>
    <dbReference type="NCBI Taxonomy" id="393921"/>
    <lineage>
        <taxon>Bacteria</taxon>
        <taxon>Pseudomonadati</taxon>
        <taxon>Bacteroidota</taxon>
        <taxon>Bacteroidia</taxon>
        <taxon>Bacteroidales</taxon>
        <taxon>Porphyromonadaceae</taxon>
        <taxon>Porphyromonas</taxon>
    </lineage>
</organism>
<dbReference type="SUPFAM" id="SSF56784">
    <property type="entry name" value="HAD-like"/>
    <property type="match status" value="1"/>
</dbReference>
<gene>
    <name evidence="3" type="ORF">HQ38_07110</name>
    <name evidence="4" type="ORF">NCTC12858_00722</name>
</gene>
<dbReference type="PANTHER" id="PTHR10000">
    <property type="entry name" value="PHOSPHOSERINE PHOSPHATASE"/>
    <property type="match status" value="1"/>
</dbReference>
<dbReference type="Gene3D" id="3.10.129.10">
    <property type="entry name" value="Hotdog Thioesterase"/>
    <property type="match status" value="1"/>
</dbReference>
<dbReference type="Gene3D" id="3.40.50.1000">
    <property type="entry name" value="HAD superfamily/HAD-like"/>
    <property type="match status" value="2"/>
</dbReference>
<dbReference type="RefSeq" id="WP_023936140.1">
    <property type="nucleotide sequence ID" value="NZ_FUXH01000002.1"/>
</dbReference>
<dbReference type="GO" id="GO:0000287">
    <property type="term" value="F:magnesium ion binding"/>
    <property type="evidence" value="ECO:0007669"/>
    <property type="project" value="TreeGrafter"/>
</dbReference>
<evidence type="ECO:0000256" key="1">
    <source>
        <dbReference type="ARBA" id="ARBA00022801"/>
    </source>
</evidence>
<dbReference type="Pfam" id="PF03061">
    <property type="entry name" value="4HBT"/>
    <property type="match status" value="1"/>
</dbReference>
<dbReference type="Proteomes" id="UP000030136">
    <property type="component" value="Unassembled WGS sequence"/>
</dbReference>
<dbReference type="EMBL" id="LS483447">
    <property type="protein sequence ID" value="SQH72888.1"/>
    <property type="molecule type" value="Genomic_DNA"/>
</dbReference>
<dbReference type="EC" id="3.1.2.-" evidence="4"/>
<dbReference type="AlphaFoldDB" id="A0A0A2FRB5"/>
<dbReference type="PANTHER" id="PTHR10000:SF8">
    <property type="entry name" value="HAD SUPERFAMILY HYDROLASE-LIKE, TYPE 3"/>
    <property type="match status" value="1"/>
</dbReference>
<dbReference type="InterPro" id="IPR036412">
    <property type="entry name" value="HAD-like_sf"/>
</dbReference>
<dbReference type="GO" id="GO:0016791">
    <property type="term" value="F:phosphatase activity"/>
    <property type="evidence" value="ECO:0007669"/>
    <property type="project" value="UniProtKB-ARBA"/>
</dbReference>
<protein>
    <submittedName>
        <fullName evidence="4">Esterase HI_1161</fullName>
        <ecNumber evidence="4">3.1.2.-</ecNumber>
    </submittedName>
</protein>
<name>A0A0A2FRB5_9PORP</name>
<evidence type="ECO:0000313" key="6">
    <source>
        <dbReference type="Proteomes" id="UP000249300"/>
    </source>
</evidence>
<dbReference type="KEGG" id="pcre:NCTC12858_00722"/>
<reference evidence="3 5" key="1">
    <citation type="submission" date="2014-08" db="EMBL/GenBank/DDBJ databases">
        <title>Porphyromonas crevioricanis strain:COT-253_OH1447 Genome sequencing.</title>
        <authorList>
            <person name="Wallis C."/>
            <person name="Deusch O."/>
            <person name="O'Flynn C."/>
            <person name="Davis I."/>
            <person name="Jospin G."/>
            <person name="Darling A.E."/>
            <person name="Coil D.A."/>
            <person name="Alexiev A."/>
            <person name="Horsfall A."/>
            <person name="Kirkwood N."/>
            <person name="Harris S."/>
            <person name="Eisen J.A."/>
        </authorList>
    </citation>
    <scope>NUCLEOTIDE SEQUENCE [LARGE SCALE GENOMIC DNA]</scope>
    <source>
        <strain evidence="5">COT-253 OH1447</strain>
        <strain evidence="3">COT-253_OH1447</strain>
    </source>
</reference>
<evidence type="ECO:0000313" key="4">
    <source>
        <dbReference type="EMBL" id="SQH72888.1"/>
    </source>
</evidence>
<dbReference type="OrthoDB" id="9798208at2"/>
<evidence type="ECO:0000313" key="3">
    <source>
        <dbReference type="EMBL" id="KGN93972.1"/>
    </source>
</evidence>
<dbReference type="CDD" id="cd03443">
    <property type="entry name" value="PaaI_thioesterase"/>
    <property type="match status" value="1"/>
</dbReference>